<feature type="region of interest" description="Disordered" evidence="1">
    <location>
        <begin position="209"/>
        <end position="291"/>
    </location>
</feature>
<feature type="region of interest" description="Disordered" evidence="1">
    <location>
        <begin position="1"/>
        <end position="22"/>
    </location>
</feature>
<reference evidence="2 3" key="1">
    <citation type="journal article" date="2016" name="Mol. Biol. Evol.">
        <title>Comparative Genomics of Early-Diverging Mushroom-Forming Fungi Provides Insights into the Origins of Lignocellulose Decay Capabilities.</title>
        <authorList>
            <person name="Nagy L.G."/>
            <person name="Riley R."/>
            <person name="Tritt A."/>
            <person name="Adam C."/>
            <person name="Daum C."/>
            <person name="Floudas D."/>
            <person name="Sun H."/>
            <person name="Yadav J.S."/>
            <person name="Pangilinan J."/>
            <person name="Larsson K.H."/>
            <person name="Matsuura K."/>
            <person name="Barry K."/>
            <person name="Labutti K."/>
            <person name="Kuo R."/>
            <person name="Ohm R.A."/>
            <person name="Bhattacharya S.S."/>
            <person name="Shirouzu T."/>
            <person name="Yoshinaga Y."/>
            <person name="Martin F.M."/>
            <person name="Grigoriev I.V."/>
            <person name="Hibbett D.S."/>
        </authorList>
    </citation>
    <scope>NUCLEOTIDE SEQUENCE [LARGE SCALE GENOMIC DNA]</scope>
    <source>
        <strain evidence="2 3">TUFC12733</strain>
    </source>
</reference>
<gene>
    <name evidence="2" type="ORF">CALVIDRAFT_524876</name>
</gene>
<accession>A0A167R5Q3</accession>
<dbReference type="InterPro" id="IPR019129">
    <property type="entry name" value="Folate-sensitive_fs_Fra10Ac1"/>
</dbReference>
<dbReference type="AlphaFoldDB" id="A0A167R5Q3"/>
<feature type="region of interest" description="Disordered" evidence="1">
    <location>
        <begin position="139"/>
        <end position="165"/>
    </location>
</feature>
<dbReference type="OrthoDB" id="197967at2759"/>
<protein>
    <recommendedName>
        <fullName evidence="4">Protein FRA10AC1</fullName>
    </recommendedName>
</protein>
<organism evidence="2 3">
    <name type="scientific">Calocera viscosa (strain TUFC12733)</name>
    <dbReference type="NCBI Taxonomy" id="1330018"/>
    <lineage>
        <taxon>Eukaryota</taxon>
        <taxon>Fungi</taxon>
        <taxon>Dikarya</taxon>
        <taxon>Basidiomycota</taxon>
        <taxon>Agaricomycotina</taxon>
        <taxon>Dacrymycetes</taxon>
        <taxon>Dacrymycetales</taxon>
        <taxon>Dacrymycetaceae</taxon>
        <taxon>Calocera</taxon>
    </lineage>
</organism>
<dbReference type="EMBL" id="KV417269">
    <property type="protein sequence ID" value="KZP00584.1"/>
    <property type="molecule type" value="Genomic_DNA"/>
</dbReference>
<name>A0A167R5Q3_CALVF</name>
<dbReference type="STRING" id="1330018.A0A167R5Q3"/>
<proteinExistence type="predicted"/>
<dbReference type="Pfam" id="PF09725">
    <property type="entry name" value="Fra10Ac1"/>
    <property type="match status" value="1"/>
</dbReference>
<dbReference type="Proteomes" id="UP000076738">
    <property type="component" value="Unassembled WGS sequence"/>
</dbReference>
<evidence type="ECO:0000256" key="1">
    <source>
        <dbReference type="SAM" id="MobiDB-lite"/>
    </source>
</evidence>
<evidence type="ECO:0008006" key="4">
    <source>
        <dbReference type="Google" id="ProtNLM"/>
    </source>
</evidence>
<evidence type="ECO:0000313" key="2">
    <source>
        <dbReference type="EMBL" id="KZP00584.1"/>
    </source>
</evidence>
<feature type="compositionally biased region" description="Acidic residues" evidence="1">
    <location>
        <begin position="232"/>
        <end position="242"/>
    </location>
</feature>
<feature type="compositionally biased region" description="Basic and acidic residues" evidence="1">
    <location>
        <begin position="209"/>
        <end position="218"/>
    </location>
</feature>
<sequence length="291" mass="33230">MSISAKAGPSQPAQSSHAKSVFRNTLRGEDAYARHRRYVREYVDVYQPRHGPGPGKGFEQERKTDFDVLKAAHRDENEDLTRLEYADQLAVKYYSSLFKEFVICDLKHYKSGSIALRWRTDNEVIDGIGQFTCANPRCAHHLPTRSPPPSLSPDSGHSRHTGSRAPRMPCLRAYELPFAYLEEGELKNALVKAVLCERCRGRLVWKREREGERREREGGGGVREPARGPQQEGDEDGDEEGEEHGQEEADDEEDEYAPARPPDLHRQGRSRSPARRQNGEDRHSRRRRSLS</sequence>
<keyword evidence="3" id="KW-1185">Reference proteome</keyword>
<evidence type="ECO:0000313" key="3">
    <source>
        <dbReference type="Proteomes" id="UP000076738"/>
    </source>
</evidence>